<dbReference type="EMBL" id="QGNW01000032">
    <property type="protein sequence ID" value="RVX11180.1"/>
    <property type="molecule type" value="Genomic_DNA"/>
</dbReference>
<dbReference type="PANTHER" id="PTHR47481">
    <property type="match status" value="1"/>
</dbReference>
<dbReference type="Proteomes" id="UP000288805">
    <property type="component" value="Unassembled WGS sequence"/>
</dbReference>
<name>A0A438JQE9_VITVI</name>
<proteinExistence type="predicted"/>
<evidence type="ECO:0000313" key="2">
    <source>
        <dbReference type="Proteomes" id="UP000288805"/>
    </source>
</evidence>
<comment type="caution">
    <text evidence="1">The sequence shown here is derived from an EMBL/GenBank/DDBJ whole genome shotgun (WGS) entry which is preliminary data.</text>
</comment>
<organism evidence="1 2">
    <name type="scientific">Vitis vinifera</name>
    <name type="common">Grape</name>
    <dbReference type="NCBI Taxonomy" id="29760"/>
    <lineage>
        <taxon>Eukaryota</taxon>
        <taxon>Viridiplantae</taxon>
        <taxon>Streptophyta</taxon>
        <taxon>Embryophyta</taxon>
        <taxon>Tracheophyta</taxon>
        <taxon>Spermatophyta</taxon>
        <taxon>Magnoliopsida</taxon>
        <taxon>eudicotyledons</taxon>
        <taxon>Gunneridae</taxon>
        <taxon>Pentapetalae</taxon>
        <taxon>rosids</taxon>
        <taxon>Vitales</taxon>
        <taxon>Vitaceae</taxon>
        <taxon>Viteae</taxon>
        <taxon>Vitis</taxon>
    </lineage>
</organism>
<reference evidence="1 2" key="1">
    <citation type="journal article" date="2018" name="PLoS Genet.">
        <title>Population sequencing reveals clonal diversity and ancestral inbreeding in the grapevine cultivar Chardonnay.</title>
        <authorList>
            <person name="Roach M.J."/>
            <person name="Johnson D.L."/>
            <person name="Bohlmann J."/>
            <person name="van Vuuren H.J."/>
            <person name="Jones S.J."/>
            <person name="Pretorius I.S."/>
            <person name="Schmidt S.A."/>
            <person name="Borneman A.R."/>
        </authorList>
    </citation>
    <scope>NUCLEOTIDE SEQUENCE [LARGE SCALE GENOMIC DNA]</scope>
    <source>
        <strain evidence="2">cv. Chardonnay</strain>
        <tissue evidence="1">Leaf</tissue>
    </source>
</reference>
<accession>A0A438JQE9</accession>
<dbReference type="PANTHER" id="PTHR47481:SF22">
    <property type="entry name" value="RETROTRANSPOSON GAG DOMAIN-CONTAINING PROTEIN"/>
    <property type="match status" value="1"/>
</dbReference>
<evidence type="ECO:0000313" key="1">
    <source>
        <dbReference type="EMBL" id="RVX11180.1"/>
    </source>
</evidence>
<protein>
    <submittedName>
        <fullName evidence="1">Retrovirus-related Pol polyprotein from transposon RE1</fullName>
    </submittedName>
</protein>
<gene>
    <name evidence="1" type="primary">RE1_852</name>
    <name evidence="1" type="ORF">CK203_013279</name>
</gene>
<dbReference type="AlphaFoldDB" id="A0A438JQE9"/>
<sequence length="192" mass="21246">MASSASFSPTNDLITIKNSHDPQHPLLIINLSNITKLSSTNYLIWSLQILSLLEGYDLRHFIDGADTPPPPTITVTGVASPNPTYTTWKRQDRLIFSALLGAISVSLQPLIARTTTSLDAWQTLVIIQIFELGVTLPTPPVIYCDNALFVLFMFPQQINLSTLLLNRFHEVASKNYGSRLTSPPELHLVGAY</sequence>